<sequence length="235" mass="25404">MNRPLSSSAWLLLAIAVLVVALLPFDGTISQRAQALPPAIVAFNNRITDFGTFAWMIYGAGSVVIIAYITGRVASSNSFSSRSKRAFRLALYFLVTIGSASALVHLAKLIIGRARPELFADYGAHSLSWLAGHEWVYQSFPSGHAAAVGSFFGAFSMLVPRLRILFLLGALTIGVTRVVVGAHYPSDVAAGLLLGLWTAIMTAFLFAARNWLFQRDEKGWPRPDSSAERNAQGDS</sequence>
<gene>
    <name evidence="3" type="ORF">AX760_06805</name>
</gene>
<protein>
    <submittedName>
        <fullName evidence="3">Phosphatidic acid phosphatase</fullName>
    </submittedName>
</protein>
<reference evidence="3 4" key="1">
    <citation type="submission" date="2016-02" db="EMBL/GenBank/DDBJ databases">
        <title>Genome sequencing of a beta-galactosidase producing bacteria Rhizobium sp. 59.</title>
        <authorList>
            <person name="Wang D."/>
            <person name="Kot W."/>
            <person name="Qin Y."/>
            <person name="Hansen L."/>
            <person name="Naqvi K."/>
            <person name="Rensing C."/>
        </authorList>
    </citation>
    <scope>NUCLEOTIDE SEQUENCE [LARGE SCALE GENOMIC DNA]</scope>
    <source>
        <strain evidence="3 4">59</strain>
    </source>
</reference>
<dbReference type="OrthoDB" id="9780507at2"/>
<dbReference type="Gene3D" id="1.20.144.10">
    <property type="entry name" value="Phosphatidic acid phosphatase type 2/haloperoxidase"/>
    <property type="match status" value="1"/>
</dbReference>
<proteinExistence type="predicted"/>
<evidence type="ECO:0000313" key="4">
    <source>
        <dbReference type="Proteomes" id="UP000182661"/>
    </source>
</evidence>
<dbReference type="InterPro" id="IPR000326">
    <property type="entry name" value="PAP2/HPO"/>
</dbReference>
<keyword evidence="4" id="KW-1185">Reference proteome</keyword>
<evidence type="ECO:0000259" key="2">
    <source>
        <dbReference type="SMART" id="SM00014"/>
    </source>
</evidence>
<dbReference type="SUPFAM" id="SSF48317">
    <property type="entry name" value="Acid phosphatase/Vanadium-dependent haloperoxidase"/>
    <property type="match status" value="1"/>
</dbReference>
<feature type="transmembrane region" description="Helical" evidence="1">
    <location>
        <begin position="135"/>
        <end position="155"/>
    </location>
</feature>
<accession>A0A657LMM3</accession>
<name>A0A657LMM3_9HYPH</name>
<evidence type="ECO:0000256" key="1">
    <source>
        <dbReference type="SAM" id="Phobius"/>
    </source>
</evidence>
<dbReference type="Proteomes" id="UP000182661">
    <property type="component" value="Unassembled WGS sequence"/>
</dbReference>
<feature type="transmembrane region" description="Helical" evidence="1">
    <location>
        <begin position="162"/>
        <end position="182"/>
    </location>
</feature>
<dbReference type="AlphaFoldDB" id="A0A657LMM3"/>
<dbReference type="EMBL" id="LSRP01000129">
    <property type="protein sequence ID" value="OJF91227.1"/>
    <property type="molecule type" value="Genomic_DNA"/>
</dbReference>
<keyword evidence="1" id="KW-1133">Transmembrane helix</keyword>
<organism evidence="3 4">
    <name type="scientific">Pararhizobium antarcticum</name>
    <dbReference type="NCBI Taxonomy" id="1798805"/>
    <lineage>
        <taxon>Bacteria</taxon>
        <taxon>Pseudomonadati</taxon>
        <taxon>Pseudomonadota</taxon>
        <taxon>Alphaproteobacteria</taxon>
        <taxon>Hyphomicrobiales</taxon>
        <taxon>Rhizobiaceae</taxon>
        <taxon>Rhizobium/Agrobacterium group</taxon>
        <taxon>Pararhizobium</taxon>
    </lineage>
</organism>
<dbReference type="InterPro" id="IPR036938">
    <property type="entry name" value="PAP2/HPO_sf"/>
</dbReference>
<dbReference type="SMART" id="SM00014">
    <property type="entry name" value="acidPPc"/>
    <property type="match status" value="1"/>
</dbReference>
<evidence type="ECO:0000313" key="3">
    <source>
        <dbReference type="EMBL" id="OJF91227.1"/>
    </source>
</evidence>
<dbReference type="PANTHER" id="PTHR14969">
    <property type="entry name" value="SPHINGOSINE-1-PHOSPHATE PHOSPHOHYDROLASE"/>
    <property type="match status" value="1"/>
</dbReference>
<dbReference type="Pfam" id="PF01569">
    <property type="entry name" value="PAP2"/>
    <property type="match status" value="1"/>
</dbReference>
<comment type="caution">
    <text evidence="3">The sequence shown here is derived from an EMBL/GenBank/DDBJ whole genome shotgun (WGS) entry which is preliminary data.</text>
</comment>
<keyword evidence="1" id="KW-0812">Transmembrane</keyword>
<dbReference type="RefSeq" id="WP_071835262.1">
    <property type="nucleotide sequence ID" value="NZ_LSRP01000129.1"/>
</dbReference>
<keyword evidence="1" id="KW-0472">Membrane</keyword>
<feature type="domain" description="Phosphatidic acid phosphatase type 2/haloperoxidase" evidence="2">
    <location>
        <begin position="87"/>
        <end position="203"/>
    </location>
</feature>
<feature type="transmembrane region" description="Helical" evidence="1">
    <location>
        <begin position="188"/>
        <end position="208"/>
    </location>
</feature>
<feature type="transmembrane region" description="Helical" evidence="1">
    <location>
        <begin position="51"/>
        <end position="69"/>
    </location>
</feature>
<dbReference type="PANTHER" id="PTHR14969:SF13">
    <property type="entry name" value="AT30094P"/>
    <property type="match status" value="1"/>
</dbReference>
<feature type="transmembrane region" description="Helical" evidence="1">
    <location>
        <begin position="89"/>
        <end position="111"/>
    </location>
</feature>